<dbReference type="EMBL" id="MAXA01000235">
    <property type="protein sequence ID" value="OHV24392.1"/>
    <property type="molecule type" value="Genomic_DNA"/>
</dbReference>
<organism evidence="2 3">
    <name type="scientific">Parafrankia soli</name>
    <dbReference type="NCBI Taxonomy" id="2599596"/>
    <lineage>
        <taxon>Bacteria</taxon>
        <taxon>Bacillati</taxon>
        <taxon>Actinomycetota</taxon>
        <taxon>Actinomycetes</taxon>
        <taxon>Frankiales</taxon>
        <taxon>Frankiaceae</taxon>
        <taxon>Parafrankia</taxon>
    </lineage>
</organism>
<evidence type="ECO:0000313" key="3">
    <source>
        <dbReference type="Proteomes" id="UP000179769"/>
    </source>
</evidence>
<feature type="transmembrane region" description="Helical" evidence="1">
    <location>
        <begin position="58"/>
        <end position="77"/>
    </location>
</feature>
<feature type="transmembrane region" description="Helical" evidence="1">
    <location>
        <begin position="261"/>
        <end position="285"/>
    </location>
</feature>
<comment type="caution">
    <text evidence="2">The sequence shown here is derived from an EMBL/GenBank/DDBJ whole genome shotgun (WGS) entry which is preliminary data.</text>
</comment>
<keyword evidence="3" id="KW-1185">Reference proteome</keyword>
<name>A0A1S1PUD9_9ACTN</name>
<feature type="transmembrane region" description="Helical" evidence="1">
    <location>
        <begin position="89"/>
        <end position="111"/>
    </location>
</feature>
<evidence type="ECO:0000256" key="1">
    <source>
        <dbReference type="SAM" id="Phobius"/>
    </source>
</evidence>
<protein>
    <submittedName>
        <fullName evidence="2">Uncharacterized protein</fullName>
    </submittedName>
</protein>
<dbReference type="AlphaFoldDB" id="A0A1S1PUD9"/>
<accession>A0A1S1PUD9</accession>
<feature type="transmembrane region" description="Helical" evidence="1">
    <location>
        <begin position="123"/>
        <end position="143"/>
    </location>
</feature>
<evidence type="ECO:0000313" key="2">
    <source>
        <dbReference type="EMBL" id="OHV24392.1"/>
    </source>
</evidence>
<proteinExistence type="predicted"/>
<keyword evidence="1" id="KW-0472">Membrane</keyword>
<keyword evidence="1" id="KW-0812">Transmembrane</keyword>
<feature type="transmembrane region" description="Helical" evidence="1">
    <location>
        <begin position="219"/>
        <end position="241"/>
    </location>
</feature>
<gene>
    <name evidence="2" type="ORF">BBK14_05935</name>
</gene>
<feature type="transmembrane region" description="Helical" evidence="1">
    <location>
        <begin position="179"/>
        <end position="207"/>
    </location>
</feature>
<feature type="transmembrane region" description="Helical" evidence="1">
    <location>
        <begin position="27"/>
        <end position="46"/>
    </location>
</feature>
<keyword evidence="1" id="KW-1133">Transmembrane helix</keyword>
<dbReference type="Proteomes" id="UP000179769">
    <property type="component" value="Unassembled WGS sequence"/>
</dbReference>
<reference evidence="3" key="1">
    <citation type="submission" date="2016-07" db="EMBL/GenBank/DDBJ databases">
        <title>Frankia sp. NRRL B-16219 Genome sequencing.</title>
        <authorList>
            <person name="Ghodhbane-Gtari F."/>
            <person name="Swanson E."/>
            <person name="Gueddou A."/>
            <person name="Louati M."/>
            <person name="Nouioui I."/>
            <person name="Hezbri K."/>
            <person name="Abebe-Akele F."/>
            <person name="Simpson S."/>
            <person name="Morris K."/>
            <person name="Thomas K."/>
            <person name="Gtari M."/>
            <person name="Tisa L.S."/>
        </authorList>
    </citation>
    <scope>NUCLEOTIDE SEQUENCE [LARGE SCALE GENOMIC DNA]</scope>
    <source>
        <strain evidence="3">NRRL B-16219</strain>
    </source>
</reference>
<sequence>MLWVLWPLGLALTGAHAGAGALATPLFVPLDAAYLVLAAVLVGRALRARAGAHGGGPDAPAVLLLAAGVSVFALAALTGIPTAHHPGAMLANTAVLMLAAALITVGVVLAAARLWDGPGRAPAAMACAVLLLGGAGYLANLVARVGVVLAGAAPAQARVETSAWEARSYLLGLPAEPSAVVLLLVWLDLLQLGYVVLTQVAVVLLAVSLGRHGWLDASIARVAAVGGSALAGVTVLAVGLAVSGGAFDVPGLERVSAPAAWTAYLLTVPFMSTLPAFLVGAGLLAPSRAPEAR</sequence>